<dbReference type="GO" id="GO:0071897">
    <property type="term" value="P:DNA biosynthetic process"/>
    <property type="evidence" value="ECO:0007669"/>
    <property type="project" value="UniProtKB-ARBA"/>
</dbReference>
<feature type="region of interest" description="Disordered" evidence="1">
    <location>
        <begin position="774"/>
        <end position="801"/>
    </location>
</feature>
<dbReference type="Pfam" id="PF00078">
    <property type="entry name" value="RVT_1"/>
    <property type="match status" value="1"/>
</dbReference>
<evidence type="ECO:0000313" key="3">
    <source>
        <dbReference type="EMBL" id="CAK1553008.1"/>
    </source>
</evidence>
<evidence type="ECO:0000259" key="2">
    <source>
        <dbReference type="PROSITE" id="PS50878"/>
    </source>
</evidence>
<dbReference type="SUPFAM" id="SSF56672">
    <property type="entry name" value="DNA/RNA polymerases"/>
    <property type="match status" value="1"/>
</dbReference>
<sequence>MHALGVEVEFAGRPTGVFAVYGPPQNPLRTADVRRLLRAAHPIVAAGDWNAKHTDWHSQTCNPRGRRLLADSVALGYSISAPDSPTHYPDGRGVPDILDLAVHKGIDALISQEVVVDEFGSDHLPVVMHLIDAAPAPPIPREVRRVDWRAFQSALSSAPQLRTPETPAAVDEAAGLFTAQLQRALADATSVRPAPAVYPALPNRLLALIRRKRSLRRQWQQTRCPRLKAELRRLAEIVKAGLEVHAAESWEFDIGDATADWAALHRLCRRFTNTAPPVHPLRDDAGVLLYAAADRAELLATHLATQFSPHPAANPARVAEVERAVAEYIAAPIPPGEDAIFFSPALVRKSAQRLKPRKAPGADGISNAVLRRLPLRALVSLTRLFNGAARTAHFPAPWKEARVITILKPGKDVLRAASYRPISLLSTQSKLFESLLLPRLNRCAEPRPEQFGFRPGHSTTLQLARVLHAAATAVNKKEVLAAVFLDMEKAFDRVWHAGLVSRLIELRFPRRLVALVHSFLLDRRFHVAVGGAYSSPRAITAGVPQGGVLSPALYTIFTDDVPAAPGSMVALYADDTAYLASSIRAAHAAAKLQRSLDLLPAWLEERRLVANAAKSQAIVFGVGRPPPALRLQGIDIPWRPEVTYLGVVLDRRLKLRHHAVRAAGRAAAAASKLRPLLSSRLPTRAKLALYRQYIRPHLTYAAPAWYGLTAEYVRQRLRAVQNKTLRRIVDAPRFVRNATIARDLRQESLDDFIRRLATQMFARADASSFAHLRDIAPHHSRPPDHRRAFPRELVRQGPPPD</sequence>
<protein>
    <recommendedName>
        <fullName evidence="2">Reverse transcriptase domain-containing protein</fullName>
    </recommendedName>
</protein>
<dbReference type="PANTHER" id="PTHR36688:SF1">
    <property type="entry name" value="ENDONUCLEASE_EXONUCLEASE_PHOSPHATASE DOMAIN-CONTAINING PROTEIN"/>
    <property type="match status" value="1"/>
</dbReference>
<accession>A0AAV1JWJ8</accession>
<proteinExistence type="predicted"/>
<organism evidence="3 4">
    <name type="scientific">Leptosia nina</name>
    <dbReference type="NCBI Taxonomy" id="320188"/>
    <lineage>
        <taxon>Eukaryota</taxon>
        <taxon>Metazoa</taxon>
        <taxon>Ecdysozoa</taxon>
        <taxon>Arthropoda</taxon>
        <taxon>Hexapoda</taxon>
        <taxon>Insecta</taxon>
        <taxon>Pterygota</taxon>
        <taxon>Neoptera</taxon>
        <taxon>Endopterygota</taxon>
        <taxon>Lepidoptera</taxon>
        <taxon>Glossata</taxon>
        <taxon>Ditrysia</taxon>
        <taxon>Papilionoidea</taxon>
        <taxon>Pieridae</taxon>
        <taxon>Pierinae</taxon>
        <taxon>Leptosia</taxon>
    </lineage>
</organism>
<dbReference type="InterPro" id="IPR043502">
    <property type="entry name" value="DNA/RNA_pol_sf"/>
</dbReference>
<dbReference type="Gene3D" id="3.60.10.10">
    <property type="entry name" value="Endonuclease/exonuclease/phosphatase"/>
    <property type="match status" value="1"/>
</dbReference>
<dbReference type="PANTHER" id="PTHR36688">
    <property type="entry name" value="ENDO/EXONUCLEASE/PHOSPHATASE DOMAIN-CONTAINING PROTEIN"/>
    <property type="match status" value="1"/>
</dbReference>
<name>A0AAV1JWJ8_9NEOP</name>
<gene>
    <name evidence="3" type="ORF">LNINA_LOCUS12028</name>
</gene>
<dbReference type="Pfam" id="PF14529">
    <property type="entry name" value="Exo_endo_phos_2"/>
    <property type="match status" value="1"/>
</dbReference>
<reference evidence="3 4" key="1">
    <citation type="submission" date="2023-11" db="EMBL/GenBank/DDBJ databases">
        <authorList>
            <person name="Okamura Y."/>
        </authorList>
    </citation>
    <scope>NUCLEOTIDE SEQUENCE [LARGE SCALE GENOMIC DNA]</scope>
</reference>
<evidence type="ECO:0000313" key="4">
    <source>
        <dbReference type="Proteomes" id="UP001497472"/>
    </source>
</evidence>
<dbReference type="AlphaFoldDB" id="A0AAV1JWJ8"/>
<feature type="domain" description="Reverse transcriptase" evidence="2">
    <location>
        <begin position="387"/>
        <end position="649"/>
    </location>
</feature>
<dbReference type="EMBL" id="CAVLEF010000203">
    <property type="protein sequence ID" value="CAK1553008.1"/>
    <property type="molecule type" value="Genomic_DNA"/>
</dbReference>
<evidence type="ECO:0000256" key="1">
    <source>
        <dbReference type="SAM" id="MobiDB-lite"/>
    </source>
</evidence>
<feature type="compositionally biased region" description="Basic and acidic residues" evidence="1">
    <location>
        <begin position="774"/>
        <end position="794"/>
    </location>
</feature>
<dbReference type="Proteomes" id="UP001497472">
    <property type="component" value="Unassembled WGS sequence"/>
</dbReference>
<dbReference type="GO" id="GO:0003824">
    <property type="term" value="F:catalytic activity"/>
    <property type="evidence" value="ECO:0007669"/>
    <property type="project" value="InterPro"/>
</dbReference>
<dbReference type="InterPro" id="IPR036691">
    <property type="entry name" value="Endo/exonu/phosph_ase_sf"/>
</dbReference>
<comment type="caution">
    <text evidence="3">The sequence shown here is derived from an EMBL/GenBank/DDBJ whole genome shotgun (WGS) entry which is preliminary data.</text>
</comment>
<dbReference type="PROSITE" id="PS50878">
    <property type="entry name" value="RT_POL"/>
    <property type="match status" value="1"/>
</dbReference>
<dbReference type="SUPFAM" id="SSF56219">
    <property type="entry name" value="DNase I-like"/>
    <property type="match status" value="1"/>
</dbReference>
<dbReference type="InterPro" id="IPR005135">
    <property type="entry name" value="Endo/exonuclease/phosphatase"/>
</dbReference>
<keyword evidence="4" id="KW-1185">Reference proteome</keyword>
<dbReference type="InterPro" id="IPR052560">
    <property type="entry name" value="RdDP_mobile_element"/>
</dbReference>
<dbReference type="InterPro" id="IPR000477">
    <property type="entry name" value="RT_dom"/>
</dbReference>
<dbReference type="CDD" id="cd01650">
    <property type="entry name" value="RT_nLTR_like"/>
    <property type="match status" value="1"/>
</dbReference>